<keyword evidence="4 6" id="KW-0975">Bacterial flagellum</keyword>
<dbReference type="InterPro" id="IPR006299">
    <property type="entry name" value="FlgC"/>
</dbReference>
<comment type="similarity">
    <text evidence="2">Belongs to the flagella basal body rod proteins family.</text>
</comment>
<dbReference type="PANTHER" id="PTHR30435:SF2">
    <property type="entry name" value="FLAGELLAR BASAL-BODY ROD PROTEIN FLGC"/>
    <property type="match status" value="1"/>
</dbReference>
<evidence type="ECO:0000259" key="8">
    <source>
        <dbReference type="Pfam" id="PF06429"/>
    </source>
</evidence>
<evidence type="ECO:0000256" key="6">
    <source>
        <dbReference type="RuleBase" id="RU362062"/>
    </source>
</evidence>
<keyword evidence="10" id="KW-1185">Reference proteome</keyword>
<evidence type="ECO:0000313" key="10">
    <source>
        <dbReference type="Proteomes" id="UP000509658"/>
    </source>
</evidence>
<evidence type="ECO:0000313" key="9">
    <source>
        <dbReference type="EMBL" id="QKQ28285.1"/>
    </source>
</evidence>
<dbReference type="NCBIfam" id="TIGR01395">
    <property type="entry name" value="FlgC"/>
    <property type="match status" value="1"/>
</dbReference>
<dbReference type="PANTHER" id="PTHR30435">
    <property type="entry name" value="FLAGELLAR PROTEIN"/>
    <property type="match status" value="1"/>
</dbReference>
<dbReference type="RefSeq" id="WP_135622000.1">
    <property type="nucleotide sequence ID" value="NZ_CP054491.1"/>
</dbReference>
<comment type="subcellular location">
    <subcellularLocation>
        <location evidence="1 6">Bacterial flagellum basal body</location>
    </subcellularLocation>
</comment>
<proteinExistence type="inferred from homology"/>
<dbReference type="InterPro" id="IPR010930">
    <property type="entry name" value="Flg_bb/hook_C_dom"/>
</dbReference>
<dbReference type="Pfam" id="PF06429">
    <property type="entry name" value="Flg_bbr_C"/>
    <property type="match status" value="1"/>
</dbReference>
<protein>
    <recommendedName>
        <fullName evidence="3 6">Flagellar basal-body rod protein FlgC</fullName>
    </recommendedName>
</protein>
<keyword evidence="9" id="KW-0969">Cilium</keyword>
<evidence type="ECO:0000256" key="1">
    <source>
        <dbReference type="ARBA" id="ARBA00004117"/>
    </source>
</evidence>
<dbReference type="AlphaFoldDB" id="A0A6N0I112"/>
<dbReference type="KEGG" id="rev:HUE57_14175"/>
<feature type="domain" description="Flagellar basal body rod protein N-terminal" evidence="7">
    <location>
        <begin position="9"/>
        <end position="33"/>
    </location>
</feature>
<evidence type="ECO:0000259" key="7">
    <source>
        <dbReference type="Pfam" id="PF00460"/>
    </source>
</evidence>
<reference evidence="9 10" key="1">
    <citation type="submission" date="2020-05" db="EMBL/GenBank/DDBJ databases">
        <title>Horizontal transmission and recombination maintain forever young bacterial symbiont genomes.</title>
        <authorList>
            <person name="Russell S.L."/>
            <person name="Pepper-Tunick E."/>
            <person name="Svedberg J."/>
            <person name="Byrne A."/>
            <person name="Ruelas Castillo J."/>
            <person name="Vollmers C."/>
            <person name="Beinart R.A."/>
            <person name="Corbett-Detig R."/>
        </authorList>
    </citation>
    <scope>NUCLEOTIDE SEQUENCE [LARGE SCALE GENOMIC DNA]</scope>
    <source>
        <strain evidence="9">Santa_Monica_outfall</strain>
    </source>
</reference>
<dbReference type="Pfam" id="PF00460">
    <property type="entry name" value="Flg_bb_rod"/>
    <property type="match status" value="1"/>
</dbReference>
<feature type="domain" description="Flagellar basal-body/hook protein C-terminal" evidence="8">
    <location>
        <begin position="92"/>
        <end position="136"/>
    </location>
</feature>
<dbReference type="GO" id="GO:0030694">
    <property type="term" value="C:bacterial-type flagellum basal body, rod"/>
    <property type="evidence" value="ECO:0007669"/>
    <property type="project" value="UniProtKB-UniRule"/>
</dbReference>
<evidence type="ECO:0000256" key="2">
    <source>
        <dbReference type="ARBA" id="ARBA00009677"/>
    </source>
</evidence>
<dbReference type="GO" id="GO:0071978">
    <property type="term" value="P:bacterial-type flagellum-dependent swarming motility"/>
    <property type="evidence" value="ECO:0007669"/>
    <property type="project" value="TreeGrafter"/>
</dbReference>
<sequence length="138" mass="14995">MMSLFNVFDVSGSALSAQSVRLNTVASNLANADNVATTPEEVYKPRQPVFSAILDSMNPNQAAKGVRVDGVVESQADPLMKYDPGNPLANEQGYVYSPDISTVEEMSNMISASRSYQNNVEVMTTSKQLLMRTLQLGQ</sequence>
<dbReference type="EMBL" id="CP054491">
    <property type="protein sequence ID" value="QKQ28285.1"/>
    <property type="molecule type" value="Genomic_DNA"/>
</dbReference>
<evidence type="ECO:0000256" key="3">
    <source>
        <dbReference type="ARBA" id="ARBA00017941"/>
    </source>
</evidence>
<organism evidence="9 10">
    <name type="scientific">Candidatus Reidiella endopervernicosa</name>
    <dbReference type="NCBI Taxonomy" id="2738883"/>
    <lineage>
        <taxon>Bacteria</taxon>
        <taxon>Pseudomonadati</taxon>
        <taxon>Pseudomonadota</taxon>
        <taxon>Gammaproteobacteria</taxon>
        <taxon>Candidatus Reidiella</taxon>
    </lineage>
</organism>
<name>A0A6N0I112_9GAMM</name>
<comment type="subunit">
    <text evidence="5 6">The basal body constitutes a major portion of the flagellar organelle and consists of four rings (L,P,S, and M) mounted on a central rod. The rod consists of about 26 subunits of FlgG in the distal portion, and FlgB, FlgC and FlgF are thought to build up the proximal portion of the rod with about 6 subunits each.</text>
</comment>
<dbReference type="InterPro" id="IPR001444">
    <property type="entry name" value="Flag_bb_rod_N"/>
</dbReference>
<dbReference type="Proteomes" id="UP000509658">
    <property type="component" value="Chromosome"/>
</dbReference>
<gene>
    <name evidence="9" type="primary">flgC</name>
    <name evidence="9" type="ORF">HUE57_14175</name>
</gene>
<evidence type="ECO:0000256" key="4">
    <source>
        <dbReference type="ARBA" id="ARBA00023143"/>
    </source>
</evidence>
<evidence type="ECO:0000256" key="5">
    <source>
        <dbReference type="ARBA" id="ARBA00025933"/>
    </source>
</evidence>
<keyword evidence="9" id="KW-0282">Flagellum</keyword>
<keyword evidence="9" id="KW-0966">Cell projection</keyword>
<accession>A0A6N0I112</accession>